<dbReference type="InterPro" id="IPR027981">
    <property type="entry name" value="DUF4446"/>
</dbReference>
<evidence type="ECO:0000256" key="1">
    <source>
        <dbReference type="SAM" id="Coils"/>
    </source>
</evidence>
<feature type="coiled-coil region" evidence="1">
    <location>
        <begin position="40"/>
        <end position="71"/>
    </location>
</feature>
<reference evidence="3 4" key="1">
    <citation type="journal article" date="2016" name="Nat. Commun.">
        <title>Thousands of microbial genomes shed light on interconnected biogeochemical processes in an aquifer system.</title>
        <authorList>
            <person name="Anantharaman K."/>
            <person name="Brown C.T."/>
            <person name="Hug L.A."/>
            <person name="Sharon I."/>
            <person name="Castelle C.J."/>
            <person name="Probst A.J."/>
            <person name="Thomas B.C."/>
            <person name="Singh A."/>
            <person name="Wilkins M.J."/>
            <person name="Karaoz U."/>
            <person name="Brodie E.L."/>
            <person name="Williams K.H."/>
            <person name="Hubbard S.S."/>
            <person name="Banfield J.F."/>
        </authorList>
    </citation>
    <scope>NUCLEOTIDE SEQUENCE [LARGE SCALE GENOMIC DNA]</scope>
</reference>
<keyword evidence="2" id="KW-0812">Transmembrane</keyword>
<evidence type="ECO:0000256" key="2">
    <source>
        <dbReference type="SAM" id="Phobius"/>
    </source>
</evidence>
<organism evidence="3 4">
    <name type="scientific">Candidatus Doudnabacteria bacterium RIFCSPHIGHO2_01_52_17</name>
    <dbReference type="NCBI Taxonomy" id="1817820"/>
    <lineage>
        <taxon>Bacteria</taxon>
        <taxon>Candidatus Doudnaibacteriota</taxon>
    </lineage>
</organism>
<dbReference type="EMBL" id="MFEG01000057">
    <property type="protein sequence ID" value="OGE74564.1"/>
    <property type="molecule type" value="Genomic_DNA"/>
</dbReference>
<dbReference type="Proteomes" id="UP000176547">
    <property type="component" value="Unassembled WGS sequence"/>
</dbReference>
<keyword evidence="2" id="KW-1133">Transmembrane helix</keyword>
<protein>
    <recommendedName>
        <fullName evidence="5">DUF4446 domain-containing protein</fullName>
    </recommendedName>
</protein>
<feature type="transmembrane region" description="Helical" evidence="2">
    <location>
        <begin position="6"/>
        <end position="26"/>
    </location>
</feature>
<keyword evidence="1" id="KW-0175">Coiled coil</keyword>
<dbReference type="Pfam" id="PF14584">
    <property type="entry name" value="DUF4446"/>
    <property type="match status" value="1"/>
</dbReference>
<dbReference type="AlphaFoldDB" id="A0A1F5NAF3"/>
<gene>
    <name evidence="3" type="ORF">A3K06_01350</name>
</gene>
<name>A0A1F5NAF3_9BACT</name>
<evidence type="ECO:0008006" key="5">
    <source>
        <dbReference type="Google" id="ProtNLM"/>
    </source>
</evidence>
<keyword evidence="2" id="KW-0472">Membrane</keyword>
<evidence type="ECO:0000313" key="3">
    <source>
        <dbReference type="EMBL" id="OGE74564.1"/>
    </source>
</evidence>
<evidence type="ECO:0000313" key="4">
    <source>
        <dbReference type="Proteomes" id="UP000176547"/>
    </source>
</evidence>
<proteinExistence type="predicted"/>
<accession>A0A1F5NAF3</accession>
<sequence>MNTQILIYVVGALAALAIGWLAYLELRLRRVFGGKRAGDLEEVLRAVAKELRELDASRDEVEKYLETVEKRLRRSVQHVGIVRFNPFEDAGGDQSFAIAVLDESKNGIVISSLYGRGMSRIYAKPLEKAASRYQLSEEEKRAIAEALKK</sequence>
<comment type="caution">
    <text evidence="3">The sequence shown here is derived from an EMBL/GenBank/DDBJ whole genome shotgun (WGS) entry which is preliminary data.</text>
</comment>